<evidence type="ECO:0000313" key="2">
    <source>
        <dbReference type="Proteomes" id="UP000078454"/>
    </source>
</evidence>
<gene>
    <name evidence="1" type="ORF">A8708_03400</name>
</gene>
<reference evidence="1 2" key="1">
    <citation type="submission" date="2016-05" db="EMBL/GenBank/DDBJ databases">
        <title>Paenibacillus sp. 1ZS3-15 nov., isolated from the rhizosphere soil.</title>
        <authorList>
            <person name="Zhang X.X."/>
            <person name="Zhang J."/>
        </authorList>
    </citation>
    <scope>NUCLEOTIDE SEQUENCE [LARGE SCALE GENOMIC DNA]</scope>
    <source>
        <strain evidence="1 2">1ZS3-15</strain>
    </source>
</reference>
<dbReference type="AlphaFoldDB" id="A0A198A2E9"/>
<accession>A0A198A2E9</accession>
<sequence>MILPTILQNTGITQDQSKKAANLGGNLTLQIHTILFYKLSSQCPGNCYPFTHGISSFQVFRQSSADLNRSLIYLAPDRLQLNDVVKYEQPNI</sequence>
<dbReference type="STRING" id="1850517.A8708_03400"/>
<dbReference type="EMBL" id="LYPB01000081">
    <property type="protein sequence ID" value="OAS15644.1"/>
    <property type="molecule type" value="Genomic_DNA"/>
</dbReference>
<protein>
    <submittedName>
        <fullName evidence="1">Uncharacterized protein</fullName>
    </submittedName>
</protein>
<evidence type="ECO:0000313" key="1">
    <source>
        <dbReference type="EMBL" id="OAS15644.1"/>
    </source>
</evidence>
<organism evidence="1 2">
    <name type="scientific">Paenibacillus oryzisoli</name>
    <dbReference type="NCBI Taxonomy" id="1850517"/>
    <lineage>
        <taxon>Bacteria</taxon>
        <taxon>Bacillati</taxon>
        <taxon>Bacillota</taxon>
        <taxon>Bacilli</taxon>
        <taxon>Bacillales</taxon>
        <taxon>Paenibacillaceae</taxon>
        <taxon>Paenibacillus</taxon>
    </lineage>
</organism>
<proteinExistence type="predicted"/>
<comment type="caution">
    <text evidence="1">The sequence shown here is derived from an EMBL/GenBank/DDBJ whole genome shotgun (WGS) entry which is preliminary data.</text>
</comment>
<name>A0A198A2E9_9BACL</name>
<dbReference type="Proteomes" id="UP000078454">
    <property type="component" value="Unassembled WGS sequence"/>
</dbReference>
<keyword evidence="2" id="KW-1185">Reference proteome</keyword>